<dbReference type="GO" id="GO:0009052">
    <property type="term" value="P:pentose-phosphate shunt, non-oxidative branch"/>
    <property type="evidence" value="ECO:0007669"/>
    <property type="project" value="TreeGrafter"/>
</dbReference>
<dbReference type="Proteomes" id="UP000249239">
    <property type="component" value="Unassembled WGS sequence"/>
</dbReference>
<dbReference type="EMBL" id="QKZK01000004">
    <property type="protein sequence ID" value="PZX19406.1"/>
    <property type="molecule type" value="Genomic_DNA"/>
</dbReference>
<evidence type="ECO:0000256" key="3">
    <source>
        <dbReference type="PIRSR" id="PIRSR005384-1"/>
    </source>
</evidence>
<evidence type="ECO:0000256" key="4">
    <source>
        <dbReference type="PIRSR" id="PIRSR005384-2"/>
    </source>
</evidence>
<protein>
    <submittedName>
        <fullName evidence="5">Ribose 5-phosphate isomerase B</fullName>
    </submittedName>
</protein>
<dbReference type="Pfam" id="PF02502">
    <property type="entry name" value="LacAB_rpiB"/>
    <property type="match status" value="1"/>
</dbReference>
<dbReference type="NCBIfam" id="TIGR00689">
    <property type="entry name" value="rpiB_lacA_lacB"/>
    <property type="match status" value="1"/>
</dbReference>
<dbReference type="InterPro" id="IPR003500">
    <property type="entry name" value="RpiB_LacA_LacB"/>
</dbReference>
<dbReference type="GO" id="GO:0019316">
    <property type="term" value="P:D-allose catabolic process"/>
    <property type="evidence" value="ECO:0007669"/>
    <property type="project" value="TreeGrafter"/>
</dbReference>
<feature type="binding site" evidence="4">
    <location>
        <position position="100"/>
    </location>
    <ligand>
        <name>D-ribulose 5-phosphate</name>
        <dbReference type="ChEBI" id="CHEBI:58121"/>
    </ligand>
</feature>
<proteinExistence type="inferred from homology"/>
<name>A0A2W7P1V2_9BACT</name>
<dbReference type="AlphaFoldDB" id="A0A2W7P1V2"/>
<feature type="binding site" evidence="4">
    <location>
        <begin position="67"/>
        <end position="71"/>
    </location>
    <ligand>
        <name>D-ribulose 5-phosphate</name>
        <dbReference type="ChEBI" id="CHEBI:58121"/>
    </ligand>
</feature>
<dbReference type="NCBIfam" id="TIGR01120">
    <property type="entry name" value="rpiB"/>
    <property type="match status" value="1"/>
</dbReference>
<accession>A0A2W7P1V2</accession>
<dbReference type="PANTHER" id="PTHR30345">
    <property type="entry name" value="RIBOSE-5-PHOSPHATE ISOMERASE B"/>
    <property type="match status" value="1"/>
</dbReference>
<feature type="binding site" evidence="4">
    <location>
        <position position="137"/>
    </location>
    <ligand>
        <name>D-ribulose 5-phosphate</name>
        <dbReference type="ChEBI" id="CHEBI:58121"/>
    </ligand>
</feature>
<dbReference type="InterPro" id="IPR036569">
    <property type="entry name" value="RpiB_LacA_LacB_sf"/>
</dbReference>
<comment type="similarity">
    <text evidence="1">Belongs to the LacAB/RpiB family.</text>
</comment>
<feature type="binding site" evidence="4">
    <location>
        <position position="110"/>
    </location>
    <ligand>
        <name>D-ribulose 5-phosphate</name>
        <dbReference type="ChEBI" id="CHEBI:58121"/>
    </ligand>
</feature>
<evidence type="ECO:0000313" key="5">
    <source>
        <dbReference type="EMBL" id="PZX19406.1"/>
    </source>
</evidence>
<dbReference type="GO" id="GO:0004751">
    <property type="term" value="F:ribose-5-phosphate isomerase activity"/>
    <property type="evidence" value="ECO:0007669"/>
    <property type="project" value="TreeGrafter"/>
</dbReference>
<feature type="active site" description="Proton donor" evidence="3">
    <location>
        <position position="99"/>
    </location>
</feature>
<organism evidence="5 6">
    <name type="scientific">Breznakibacter xylanolyticus</name>
    <dbReference type="NCBI Taxonomy" id="990"/>
    <lineage>
        <taxon>Bacteria</taxon>
        <taxon>Pseudomonadati</taxon>
        <taxon>Bacteroidota</taxon>
        <taxon>Bacteroidia</taxon>
        <taxon>Marinilabiliales</taxon>
        <taxon>Marinilabiliaceae</taxon>
        <taxon>Breznakibacter</taxon>
    </lineage>
</organism>
<dbReference type="OrthoDB" id="1778624at2"/>
<dbReference type="InterPro" id="IPR004785">
    <property type="entry name" value="RpiB"/>
</dbReference>
<feature type="active site" description="Proton acceptor" evidence="3">
    <location>
        <position position="66"/>
    </location>
</feature>
<keyword evidence="6" id="KW-1185">Reference proteome</keyword>
<feature type="binding site" evidence="4">
    <location>
        <begin position="9"/>
        <end position="10"/>
    </location>
    <ligand>
        <name>D-ribulose 5-phosphate</name>
        <dbReference type="ChEBI" id="CHEBI:58121"/>
    </ligand>
</feature>
<dbReference type="SUPFAM" id="SSF89623">
    <property type="entry name" value="Ribose/Galactose isomerase RpiB/AlsB"/>
    <property type="match status" value="1"/>
</dbReference>
<dbReference type="RefSeq" id="WP_111444394.1">
    <property type="nucleotide sequence ID" value="NZ_QKZK01000004.1"/>
</dbReference>
<gene>
    <name evidence="5" type="ORF">LX69_00673</name>
</gene>
<comment type="caution">
    <text evidence="5">The sequence shown here is derived from an EMBL/GenBank/DDBJ whole genome shotgun (WGS) entry which is preliminary data.</text>
</comment>
<sequence length="145" mass="15781">MKTIALASDHAGFDLKEKIKVLLTAKGYTFIDFGTNSAESCDYADYAHPMADSVEKGDCDFGISVCGSGNGINMTVNKHQGIRAALCWNSEISSLARSHNNANICSLPARFISEQEAFDIVDAFMNTGFEGGRHQTRIDKIPVKK</sequence>
<evidence type="ECO:0000256" key="2">
    <source>
        <dbReference type="ARBA" id="ARBA00023235"/>
    </source>
</evidence>
<evidence type="ECO:0000256" key="1">
    <source>
        <dbReference type="ARBA" id="ARBA00008754"/>
    </source>
</evidence>
<evidence type="ECO:0000313" key="6">
    <source>
        <dbReference type="Proteomes" id="UP000249239"/>
    </source>
</evidence>
<dbReference type="PIRSF" id="PIRSF005384">
    <property type="entry name" value="RpiB_LacA_B"/>
    <property type="match status" value="1"/>
</dbReference>
<keyword evidence="2 5" id="KW-0413">Isomerase</keyword>
<dbReference type="Gene3D" id="3.40.1400.10">
    <property type="entry name" value="Sugar-phosphate isomerase, RpiB/LacA/LacB"/>
    <property type="match status" value="1"/>
</dbReference>
<feature type="binding site" evidence="4">
    <location>
        <position position="133"/>
    </location>
    <ligand>
        <name>D-ribulose 5-phosphate</name>
        <dbReference type="ChEBI" id="CHEBI:58121"/>
    </ligand>
</feature>
<dbReference type="PANTHER" id="PTHR30345:SF0">
    <property type="entry name" value="DNA DAMAGE-REPAIR_TOLERATION PROTEIN DRT102"/>
    <property type="match status" value="1"/>
</dbReference>
<dbReference type="NCBIfam" id="NF004051">
    <property type="entry name" value="PRK05571.1"/>
    <property type="match status" value="1"/>
</dbReference>
<reference evidence="5 6" key="1">
    <citation type="submission" date="2018-06" db="EMBL/GenBank/DDBJ databases">
        <title>Genomic Encyclopedia of Archaeal and Bacterial Type Strains, Phase II (KMG-II): from individual species to whole genera.</title>
        <authorList>
            <person name="Goeker M."/>
        </authorList>
    </citation>
    <scope>NUCLEOTIDE SEQUENCE [LARGE SCALE GENOMIC DNA]</scope>
    <source>
        <strain evidence="5 6">DSM 6779</strain>
    </source>
</reference>